<keyword evidence="1" id="KW-1133">Transmembrane helix</keyword>
<protein>
    <recommendedName>
        <fullName evidence="2">Putative zinc-finger domain-containing protein</fullName>
    </recommendedName>
</protein>
<accession>X1BDH4</accession>
<comment type="caution">
    <text evidence="3">The sequence shown here is derived from an EMBL/GenBank/DDBJ whole genome shotgun (WGS) entry which is preliminary data.</text>
</comment>
<feature type="transmembrane region" description="Helical" evidence="1">
    <location>
        <begin position="94"/>
        <end position="116"/>
    </location>
</feature>
<evidence type="ECO:0000313" key="3">
    <source>
        <dbReference type="EMBL" id="GAG82188.1"/>
    </source>
</evidence>
<dbReference type="Gene3D" id="1.10.10.1320">
    <property type="entry name" value="Anti-sigma factor, zinc-finger domain"/>
    <property type="match status" value="1"/>
</dbReference>
<feature type="non-terminal residue" evidence="3">
    <location>
        <position position="292"/>
    </location>
</feature>
<dbReference type="InterPro" id="IPR027383">
    <property type="entry name" value="Znf_put"/>
</dbReference>
<proteinExistence type="predicted"/>
<keyword evidence="1" id="KW-0812">Transmembrane</keyword>
<evidence type="ECO:0000256" key="1">
    <source>
        <dbReference type="SAM" id="Phobius"/>
    </source>
</evidence>
<reference evidence="3" key="1">
    <citation type="journal article" date="2014" name="Front. Microbiol.">
        <title>High frequency of phylogenetically diverse reductive dehalogenase-homologous genes in deep subseafloor sedimentary metagenomes.</title>
        <authorList>
            <person name="Kawai M."/>
            <person name="Futagami T."/>
            <person name="Toyoda A."/>
            <person name="Takaki Y."/>
            <person name="Nishi S."/>
            <person name="Hori S."/>
            <person name="Arai W."/>
            <person name="Tsubouchi T."/>
            <person name="Morono Y."/>
            <person name="Uchiyama I."/>
            <person name="Ito T."/>
            <person name="Fujiyama A."/>
            <person name="Inagaki F."/>
            <person name="Takami H."/>
        </authorList>
    </citation>
    <scope>NUCLEOTIDE SEQUENCE</scope>
    <source>
        <strain evidence="3">Expedition CK06-06</strain>
    </source>
</reference>
<dbReference type="EMBL" id="BART01011215">
    <property type="protein sequence ID" value="GAG82188.1"/>
    <property type="molecule type" value="Genomic_DNA"/>
</dbReference>
<sequence>MKCSKAQKLLLDYVYEELPPGKVLEFERHTRQCPECAKALQEVQFTRKAFKNVEVKVPSGAAVEKVLAAARQASAPQAGPARRRKLVALRTAEFWQPFLVGAACLLFVVTIAQVAFHPFTVEKLVIEYVRQPQTPLVQPAGTSEYRDFRRTRILLEQRDLFREILPAVDDAITAGSLDGWREAHRKYLGNVNTGEKLLRESLLNSVMTSTIDPGDAESIDKKLHNAFLLMINGYPYEAFCLLKLIEQKAPDYEKIRGNEKPARQGSLLFLPRRRTRSAEEGAGRAIRFRRTA</sequence>
<dbReference type="AlphaFoldDB" id="X1BDH4"/>
<gene>
    <name evidence="3" type="ORF">S01H4_23992</name>
</gene>
<name>X1BDH4_9ZZZZ</name>
<keyword evidence="1" id="KW-0472">Membrane</keyword>
<dbReference type="Pfam" id="PF13490">
    <property type="entry name" value="zf-HC2"/>
    <property type="match status" value="1"/>
</dbReference>
<organism evidence="3">
    <name type="scientific">marine sediment metagenome</name>
    <dbReference type="NCBI Taxonomy" id="412755"/>
    <lineage>
        <taxon>unclassified sequences</taxon>
        <taxon>metagenomes</taxon>
        <taxon>ecological metagenomes</taxon>
    </lineage>
</organism>
<feature type="domain" description="Putative zinc-finger" evidence="2">
    <location>
        <begin position="3"/>
        <end position="37"/>
    </location>
</feature>
<evidence type="ECO:0000259" key="2">
    <source>
        <dbReference type="Pfam" id="PF13490"/>
    </source>
</evidence>
<dbReference type="InterPro" id="IPR041916">
    <property type="entry name" value="Anti_sigma_zinc_sf"/>
</dbReference>